<dbReference type="InterPro" id="IPR050353">
    <property type="entry name" value="PyrK_electron_transfer"/>
</dbReference>
<gene>
    <name evidence="2" type="ORF">JCR33_11235</name>
</gene>
<dbReference type="SUPFAM" id="SSF63380">
    <property type="entry name" value="Riboflavin synthase domain-like"/>
    <property type="match status" value="1"/>
</dbReference>
<proteinExistence type="predicted"/>
<dbReference type="EMBL" id="JAEKJA010000007">
    <property type="protein sequence ID" value="MBJ3776266.1"/>
    <property type="molecule type" value="Genomic_DNA"/>
</dbReference>
<sequence>MSEAPIFDGDLKVLGAEEEAGVVMMTLESPPQFAGARPGQFLLASANRPGAPLLGRPLSILSVEPELRFGFGIVGAGTRVLAEVAAGETVHVVGPLGHPFPDLADDVLIVTDTSHFGTLLALAEERDIAGQRLNAVFVTRPDDAPAGAVGAAEQDSFVLSLFAGVCNDLIATPLDGLEAALDEIGPAMIAAGASDTVMARLQAYAEARSIPGHAALQAPMACGIGACLVCIRRLRSGEVINVCEGPVAPLDAPVFA</sequence>
<protein>
    <recommendedName>
        <fullName evidence="1">FAD-binding FR-type domain-containing protein</fullName>
    </recommendedName>
</protein>
<dbReference type="PROSITE" id="PS51384">
    <property type="entry name" value="FAD_FR"/>
    <property type="match status" value="1"/>
</dbReference>
<organism evidence="2 3">
    <name type="scientific">Acuticoccus mangrovi</name>
    <dbReference type="NCBI Taxonomy" id="2796142"/>
    <lineage>
        <taxon>Bacteria</taxon>
        <taxon>Pseudomonadati</taxon>
        <taxon>Pseudomonadota</taxon>
        <taxon>Alphaproteobacteria</taxon>
        <taxon>Hyphomicrobiales</taxon>
        <taxon>Amorphaceae</taxon>
        <taxon>Acuticoccus</taxon>
    </lineage>
</organism>
<dbReference type="InterPro" id="IPR037117">
    <property type="entry name" value="Dihydroorotate_DH_ele_sf"/>
</dbReference>
<dbReference type="Gene3D" id="2.40.30.10">
    <property type="entry name" value="Translation factors"/>
    <property type="match status" value="1"/>
</dbReference>
<dbReference type="InterPro" id="IPR017927">
    <property type="entry name" value="FAD-bd_FR_type"/>
</dbReference>
<dbReference type="InterPro" id="IPR019480">
    <property type="entry name" value="Dihydroorotate_DH_Fe-S-bd"/>
</dbReference>
<keyword evidence="3" id="KW-1185">Reference proteome</keyword>
<dbReference type="PANTHER" id="PTHR43513:SF3">
    <property type="entry name" value="DIHYDROOROTATE DEHYDROGENASE B (NAD(+)), ELECTRON TRANSFER SUBUNIT-RELATED"/>
    <property type="match status" value="1"/>
</dbReference>
<evidence type="ECO:0000259" key="1">
    <source>
        <dbReference type="PROSITE" id="PS51384"/>
    </source>
</evidence>
<comment type="caution">
    <text evidence="2">The sequence shown here is derived from an EMBL/GenBank/DDBJ whole genome shotgun (WGS) entry which is preliminary data.</text>
</comment>
<evidence type="ECO:0000313" key="3">
    <source>
        <dbReference type="Proteomes" id="UP000609531"/>
    </source>
</evidence>
<evidence type="ECO:0000313" key="2">
    <source>
        <dbReference type="EMBL" id="MBJ3776266.1"/>
    </source>
</evidence>
<accession>A0A934IJR0</accession>
<dbReference type="GO" id="GO:0016491">
    <property type="term" value="F:oxidoreductase activity"/>
    <property type="evidence" value="ECO:0007669"/>
    <property type="project" value="InterPro"/>
</dbReference>
<dbReference type="Gene3D" id="2.10.240.10">
    <property type="entry name" value="Dihydroorotate dehydrogenase, electron transfer subunit"/>
    <property type="match status" value="1"/>
</dbReference>
<dbReference type="InterPro" id="IPR017938">
    <property type="entry name" value="Riboflavin_synthase-like_b-brl"/>
</dbReference>
<reference evidence="2" key="1">
    <citation type="submission" date="2020-12" db="EMBL/GenBank/DDBJ databases">
        <title>Bacterial taxonomy.</title>
        <authorList>
            <person name="Pan X."/>
        </authorList>
    </citation>
    <scope>NUCLEOTIDE SEQUENCE</scope>
    <source>
        <strain evidence="2">B2012</strain>
    </source>
</reference>
<dbReference type="Pfam" id="PF10418">
    <property type="entry name" value="DHODB_Fe-S_bind"/>
    <property type="match status" value="1"/>
</dbReference>
<feature type="domain" description="FAD-binding FR-type" evidence="1">
    <location>
        <begin position="6"/>
        <end position="102"/>
    </location>
</feature>
<dbReference type="RefSeq" id="WP_198882138.1">
    <property type="nucleotide sequence ID" value="NZ_JAEKJA010000007.1"/>
</dbReference>
<dbReference type="PANTHER" id="PTHR43513">
    <property type="entry name" value="DIHYDROOROTATE DEHYDROGENASE B (NAD(+)), ELECTRON TRANSFER SUBUNIT"/>
    <property type="match status" value="1"/>
</dbReference>
<name>A0A934IJR0_9HYPH</name>
<dbReference type="Proteomes" id="UP000609531">
    <property type="component" value="Unassembled WGS sequence"/>
</dbReference>
<dbReference type="AlphaFoldDB" id="A0A934IJR0"/>